<keyword evidence="2 7" id="KW-0645">Protease</keyword>
<gene>
    <name evidence="7" type="ORF">MNODULE_06040</name>
</gene>
<keyword evidence="6 7" id="KW-0482">Metalloprotease</keyword>
<proteinExistence type="inferred from homology"/>
<reference evidence="7 8" key="1">
    <citation type="journal article" date="2020" name="Nature">
        <title>Bacterial chemolithoautotrophy via manganese oxidation.</title>
        <authorList>
            <person name="Yu H."/>
            <person name="Leadbetter J.R."/>
        </authorList>
    </citation>
    <scope>NUCLEOTIDE SEQUENCE [LARGE SCALE GENOMIC DNA]</scope>
    <source>
        <strain evidence="7 8">Mn-1</strain>
    </source>
</reference>
<evidence type="ECO:0000256" key="2">
    <source>
        <dbReference type="ARBA" id="ARBA00022670"/>
    </source>
</evidence>
<keyword evidence="5" id="KW-0862">Zinc</keyword>
<name>A0A7X6DN91_9BACT</name>
<dbReference type="Pfam" id="PF07998">
    <property type="entry name" value="Peptidase_M54"/>
    <property type="match status" value="1"/>
</dbReference>
<evidence type="ECO:0000256" key="1">
    <source>
        <dbReference type="ARBA" id="ARBA00001947"/>
    </source>
</evidence>
<evidence type="ECO:0000313" key="8">
    <source>
        <dbReference type="Proteomes" id="UP000534783"/>
    </source>
</evidence>
<dbReference type="GO" id="GO:0008270">
    <property type="term" value="F:zinc ion binding"/>
    <property type="evidence" value="ECO:0007669"/>
    <property type="project" value="InterPro"/>
</dbReference>
<organism evidence="7 8">
    <name type="scientific">Candidatus Manganitrophus noduliformans</name>
    <dbReference type="NCBI Taxonomy" id="2606439"/>
    <lineage>
        <taxon>Bacteria</taxon>
        <taxon>Pseudomonadati</taxon>
        <taxon>Nitrospirota</taxon>
        <taxon>Nitrospiria</taxon>
        <taxon>Candidatus Troglogloeales</taxon>
        <taxon>Candidatus Manganitrophaceae</taxon>
        <taxon>Candidatus Manganitrophus</taxon>
    </lineage>
</organism>
<dbReference type="SUPFAM" id="SSF55486">
    <property type="entry name" value="Metalloproteases ('zincins'), catalytic domain"/>
    <property type="match status" value="1"/>
</dbReference>
<dbReference type="Gene3D" id="3.40.390.10">
    <property type="entry name" value="Collagenase (Catalytic Domain)"/>
    <property type="match status" value="1"/>
</dbReference>
<dbReference type="PANTHER" id="PTHR15910">
    <property type="entry name" value="ARCHAEMETZINCIN"/>
    <property type="match status" value="1"/>
</dbReference>
<keyword evidence="8" id="KW-1185">Reference proteome</keyword>
<sequence>MLYFARGSGKGSPLIHLLPLGEVSGATLRALASSLQRVFDFAVILHDPVDLPPSSYDPERRQCSSTQILKSLARFRSSLTQVERALGVMAVDLYAADQNFVFGEADPREGVAVISIARLKPEFYGLPPDEALLHQRILKEAVHELGHTYGLGHCPDPACVMHFSDDLKETDHNGESFCPGCASRRISPQSAM</sequence>
<dbReference type="InterPro" id="IPR012091">
    <property type="entry name" value="Pept_M54_archaemetzncn_arc/bac"/>
</dbReference>
<dbReference type="AlphaFoldDB" id="A0A7X6DN91"/>
<evidence type="ECO:0000256" key="5">
    <source>
        <dbReference type="ARBA" id="ARBA00022833"/>
    </source>
</evidence>
<dbReference type="PANTHER" id="PTHR15910:SF1">
    <property type="entry name" value="ARCHAEMETZINCIN-2"/>
    <property type="match status" value="1"/>
</dbReference>
<dbReference type="GO" id="GO:0006508">
    <property type="term" value="P:proteolysis"/>
    <property type="evidence" value="ECO:0007669"/>
    <property type="project" value="UniProtKB-KW"/>
</dbReference>
<dbReference type="InterPro" id="IPR024079">
    <property type="entry name" value="MetalloPept_cat_dom_sf"/>
</dbReference>
<evidence type="ECO:0000313" key="7">
    <source>
        <dbReference type="EMBL" id="NKE70304.1"/>
    </source>
</evidence>
<comment type="caution">
    <text evidence="7">The sequence shown here is derived from an EMBL/GenBank/DDBJ whole genome shotgun (WGS) entry which is preliminary data.</text>
</comment>
<protein>
    <submittedName>
        <fullName evidence="7">Archaemetzincin family Zn-dependent metalloprotease</fullName>
    </submittedName>
</protein>
<evidence type="ECO:0000256" key="4">
    <source>
        <dbReference type="ARBA" id="ARBA00022801"/>
    </source>
</evidence>
<evidence type="ECO:0000256" key="3">
    <source>
        <dbReference type="ARBA" id="ARBA00022723"/>
    </source>
</evidence>
<dbReference type="Proteomes" id="UP000534783">
    <property type="component" value="Unassembled WGS sequence"/>
</dbReference>
<dbReference type="CDD" id="cd11375">
    <property type="entry name" value="Peptidase_M54"/>
    <property type="match status" value="1"/>
</dbReference>
<dbReference type="InterPro" id="IPR012962">
    <property type="entry name" value="Pept_M54_archaemetzincn"/>
</dbReference>
<dbReference type="PIRSF" id="PIRSF005785">
    <property type="entry name" value="Zn-prot_arch"/>
    <property type="match status" value="1"/>
</dbReference>
<dbReference type="EMBL" id="VTOW01000001">
    <property type="protein sequence ID" value="NKE70304.1"/>
    <property type="molecule type" value="Genomic_DNA"/>
</dbReference>
<keyword evidence="4" id="KW-0378">Hydrolase</keyword>
<dbReference type="HAMAP" id="MF_01842">
    <property type="entry name" value="Archaemetzincin"/>
    <property type="match status" value="1"/>
</dbReference>
<dbReference type="GO" id="GO:0008237">
    <property type="term" value="F:metallopeptidase activity"/>
    <property type="evidence" value="ECO:0007669"/>
    <property type="project" value="UniProtKB-KW"/>
</dbReference>
<evidence type="ECO:0000256" key="6">
    <source>
        <dbReference type="ARBA" id="ARBA00023049"/>
    </source>
</evidence>
<comment type="cofactor">
    <cofactor evidence="1">
        <name>Zn(2+)</name>
        <dbReference type="ChEBI" id="CHEBI:29105"/>
    </cofactor>
</comment>
<accession>A0A7X6DN91</accession>
<dbReference type="NCBIfam" id="NF033823">
    <property type="entry name" value="archmetzin"/>
    <property type="match status" value="1"/>
</dbReference>
<keyword evidence="3" id="KW-0479">Metal-binding</keyword>